<accession>A0ABR3IS50</accession>
<dbReference type="InterPro" id="IPR043708">
    <property type="entry name" value="DUF5648"/>
</dbReference>
<proteinExistence type="predicted"/>
<keyword evidence="3" id="KW-1185">Reference proteome</keyword>
<dbReference type="EMBL" id="JASNQZ010000015">
    <property type="protein sequence ID" value="KAL0946135.1"/>
    <property type="molecule type" value="Genomic_DNA"/>
</dbReference>
<evidence type="ECO:0000313" key="3">
    <source>
        <dbReference type="Proteomes" id="UP001556367"/>
    </source>
</evidence>
<dbReference type="Proteomes" id="UP001556367">
    <property type="component" value="Unassembled WGS sequence"/>
</dbReference>
<evidence type="ECO:0000313" key="2">
    <source>
        <dbReference type="EMBL" id="KAL0946135.1"/>
    </source>
</evidence>
<organism evidence="2 3">
    <name type="scientific">Hohenbuehelia grisea</name>
    <dbReference type="NCBI Taxonomy" id="104357"/>
    <lineage>
        <taxon>Eukaryota</taxon>
        <taxon>Fungi</taxon>
        <taxon>Dikarya</taxon>
        <taxon>Basidiomycota</taxon>
        <taxon>Agaricomycotina</taxon>
        <taxon>Agaricomycetes</taxon>
        <taxon>Agaricomycetidae</taxon>
        <taxon>Agaricales</taxon>
        <taxon>Pleurotineae</taxon>
        <taxon>Pleurotaceae</taxon>
        <taxon>Hohenbuehelia</taxon>
    </lineage>
</organism>
<sequence>MQRLWGVQSTIPVASIFLKPVDGVEMLPIFHLWSNQHQHYYTPNEAEAENLAKTGTPYFGVVGFTLKDPVCGAVPLYRRRAGPSRFATTEKERHDAGIGSGHIDEGTMGHVFQIKERQ</sequence>
<dbReference type="Pfam" id="PF18885">
    <property type="entry name" value="DUF5648"/>
    <property type="match status" value="1"/>
</dbReference>
<name>A0ABR3IS50_9AGAR</name>
<feature type="domain" description="DUF5648" evidence="1">
    <location>
        <begin position="27"/>
        <end position="111"/>
    </location>
</feature>
<gene>
    <name evidence="2" type="ORF">HGRIS_012400</name>
</gene>
<reference evidence="3" key="1">
    <citation type="submission" date="2024-06" db="EMBL/GenBank/DDBJ databases">
        <title>Multi-omics analyses provide insights into the biosynthesis of the anticancer antibiotic pleurotin in Hohenbuehelia grisea.</title>
        <authorList>
            <person name="Weaver J.A."/>
            <person name="Alberti F."/>
        </authorList>
    </citation>
    <scope>NUCLEOTIDE SEQUENCE [LARGE SCALE GENOMIC DNA]</scope>
    <source>
        <strain evidence="3">T-177</strain>
    </source>
</reference>
<protein>
    <recommendedName>
        <fullName evidence="1">DUF5648 domain-containing protein</fullName>
    </recommendedName>
</protein>
<comment type="caution">
    <text evidence="2">The sequence shown here is derived from an EMBL/GenBank/DDBJ whole genome shotgun (WGS) entry which is preliminary data.</text>
</comment>
<evidence type="ECO:0000259" key="1">
    <source>
        <dbReference type="Pfam" id="PF18885"/>
    </source>
</evidence>